<keyword evidence="5" id="KW-1185">Reference proteome</keyword>
<evidence type="ECO:0000313" key="5">
    <source>
        <dbReference type="Proteomes" id="UP000028545"/>
    </source>
</evidence>
<dbReference type="OMA" id="ANETIEH"/>
<dbReference type="KEGG" id="sapo:SAPIO_CDS10338"/>
<keyword evidence="3" id="KW-0812">Transmembrane</keyword>
<dbReference type="HOGENOM" id="CLU_314774_0_0_1"/>
<reference evidence="4 5" key="1">
    <citation type="journal article" date="2014" name="Genome Announc.">
        <title>Draft genome sequence of the pathogenic fungus Scedosporium apiospermum.</title>
        <authorList>
            <person name="Vandeputte P."/>
            <person name="Ghamrawi S."/>
            <person name="Rechenmann M."/>
            <person name="Iltis A."/>
            <person name="Giraud S."/>
            <person name="Fleury M."/>
            <person name="Thornton C."/>
            <person name="Delhaes L."/>
            <person name="Meyer W."/>
            <person name="Papon N."/>
            <person name="Bouchara J.P."/>
        </authorList>
    </citation>
    <scope>NUCLEOTIDE SEQUENCE [LARGE SCALE GENOMIC DNA]</scope>
    <source>
        <strain evidence="4 5">IHEM 14462</strain>
    </source>
</reference>
<keyword evidence="3" id="KW-0472">Membrane</keyword>
<dbReference type="RefSeq" id="XP_016638782.1">
    <property type="nucleotide sequence ID" value="XM_016783942.1"/>
</dbReference>
<comment type="caution">
    <text evidence="4">The sequence shown here is derived from an EMBL/GenBank/DDBJ whole genome shotgun (WGS) entry which is preliminary data.</text>
</comment>
<evidence type="ECO:0000256" key="3">
    <source>
        <dbReference type="SAM" id="Phobius"/>
    </source>
</evidence>
<dbReference type="EMBL" id="JOWA01000165">
    <property type="protein sequence ID" value="KEZ38983.1"/>
    <property type="molecule type" value="Genomic_DNA"/>
</dbReference>
<name>A0A084FV71_PSEDA</name>
<dbReference type="VEuPathDB" id="FungiDB:SAPIO_CDS10338"/>
<dbReference type="GeneID" id="27719524"/>
<dbReference type="Proteomes" id="UP000028545">
    <property type="component" value="Unassembled WGS sequence"/>
</dbReference>
<evidence type="ECO:0000313" key="4">
    <source>
        <dbReference type="EMBL" id="KEZ38983.1"/>
    </source>
</evidence>
<keyword evidence="3" id="KW-1133">Transmembrane helix</keyword>
<proteinExistence type="predicted"/>
<organism evidence="4 5">
    <name type="scientific">Pseudallescheria apiosperma</name>
    <name type="common">Scedosporium apiospermum</name>
    <dbReference type="NCBI Taxonomy" id="563466"/>
    <lineage>
        <taxon>Eukaryota</taxon>
        <taxon>Fungi</taxon>
        <taxon>Dikarya</taxon>
        <taxon>Ascomycota</taxon>
        <taxon>Pezizomycotina</taxon>
        <taxon>Sordariomycetes</taxon>
        <taxon>Hypocreomycetidae</taxon>
        <taxon>Microascales</taxon>
        <taxon>Microascaceae</taxon>
        <taxon>Scedosporium</taxon>
    </lineage>
</organism>
<keyword evidence="1" id="KW-0175">Coiled coil</keyword>
<accession>A0A084FV71</accession>
<evidence type="ECO:0000256" key="1">
    <source>
        <dbReference type="SAM" id="Coils"/>
    </source>
</evidence>
<evidence type="ECO:0000256" key="2">
    <source>
        <dbReference type="SAM" id="MobiDB-lite"/>
    </source>
</evidence>
<dbReference type="AlphaFoldDB" id="A0A084FV71"/>
<feature type="region of interest" description="Disordered" evidence="2">
    <location>
        <begin position="889"/>
        <end position="929"/>
    </location>
</feature>
<protein>
    <submittedName>
        <fullName evidence="4">Uncharacterized protein</fullName>
    </submittedName>
</protein>
<sequence>MTVKAEQAQQTFNDLVNSMKGRDTLSDWDVLVSYDEIQINALLAHRAEGLGLHQPLSWKKVDIDPVTEEERTYVFDVTLLKPTLQFVDTSNSVIITCGLAGSFHLQGSTKVKDLPSGLACEISTSLVNVAGEWHPEDGCVPSATDGDKPANNWIAVLEPDSNVARGVCIDFTKCKAALKDAGNTGGGGLAHLNPLICAFLEEHFTNVCGLRYCLAALSNHFDPSDENSQVLQPSHFCFTLIPGVLMMWIGLRGGSDSGTRQSGQTTLTFAPDSRAVSPIPEGHTASIIFSQAMMMNLFLKCEKIVPSAPPIDLALKPLDYFLTTNLLFPGEHVFHADDPVPSSTKVQSGLAMPRDTILTGNLMRNEALHSKCLAAIDEHRMLLSQTLLSPTSTKPTLDKLKEAFLSFPSHNILGDFFTAVSSESEDGDDTPIPDLLEKHGFGNLVGVDFFKLWGTSWAELIKTDDFVLLPEDDNLGSSQPQKVVDLRLFSGIYTVVQPERDRGEQFVVHPTLGSIRMAKKDWTPQQLYDPSSGKITISWKTGTEKTYAAQFELVWDAERRRLGMHCLGTVRENDNATPEPFEAYLRGYLPQEEVRLKNEEKTPLDKAYLYMGILAGGVTILHMFVTCYSTFAINKLKKKVKLLETELKETKTGIDKVKQDVERQVTEAVHKLYQQNERLVEDELERGSRAIKEKVEARLEDLVKKDPKLMDKLQDPSFRDITTKELVETARKQLEAQFPTIISRLVNSPINKAAMQDRFYNAIMTAVEKQAVSVKIGNEESHHIIDVLDRNPGEGQESLSELIVKEVLGQKEAFEAERQMMELVQRGEAIDFDMAQRSREIAIQSEEVDKAKEALKKEKDSVEKEAKEKKLEEARRKLLEKYGNLGKGVKEKQEVTREAKKKEEYSRRSRKELEEAKKKTDKMHERFAK</sequence>
<feature type="coiled-coil region" evidence="1">
    <location>
        <begin position="633"/>
        <end position="660"/>
    </location>
</feature>
<gene>
    <name evidence="4" type="ORF">SAPIO_CDS10338</name>
</gene>
<dbReference type="OrthoDB" id="5231148at2759"/>
<feature type="transmembrane region" description="Helical" evidence="3">
    <location>
        <begin position="607"/>
        <end position="631"/>
    </location>
</feature>